<evidence type="ECO:0000313" key="1">
    <source>
        <dbReference type="EMBL" id="MBK1618305.1"/>
    </source>
</evidence>
<sequence length="72" mass="7912">MHRPFGQCRARWRASGTCWRCCSARAGSIETGTQIRAHRGGGEQVESEQGQAALADAHRCIDDRRCLGQALL</sequence>
<name>A0A9X0W7L1_9GAMM</name>
<proteinExistence type="predicted"/>
<dbReference type="Proteomes" id="UP001138768">
    <property type="component" value="Unassembled WGS sequence"/>
</dbReference>
<protein>
    <submittedName>
        <fullName evidence="1">Uncharacterized protein</fullName>
    </submittedName>
</protein>
<gene>
    <name evidence="1" type="ORF">CKO42_07590</name>
</gene>
<keyword evidence="2" id="KW-1185">Reference proteome</keyword>
<dbReference type="AlphaFoldDB" id="A0A9X0W7L1"/>
<dbReference type="EMBL" id="NRRY01000009">
    <property type="protein sequence ID" value="MBK1618305.1"/>
    <property type="molecule type" value="Genomic_DNA"/>
</dbReference>
<evidence type="ECO:0000313" key="2">
    <source>
        <dbReference type="Proteomes" id="UP001138768"/>
    </source>
</evidence>
<organism evidence="1 2">
    <name type="scientific">Lamprobacter modestohalophilus</name>
    <dbReference type="NCBI Taxonomy" id="1064514"/>
    <lineage>
        <taxon>Bacteria</taxon>
        <taxon>Pseudomonadati</taxon>
        <taxon>Pseudomonadota</taxon>
        <taxon>Gammaproteobacteria</taxon>
        <taxon>Chromatiales</taxon>
        <taxon>Chromatiaceae</taxon>
        <taxon>Lamprobacter</taxon>
    </lineage>
</organism>
<accession>A0A9X0W7L1</accession>
<reference evidence="1 2" key="1">
    <citation type="journal article" date="2020" name="Microorganisms">
        <title>Osmotic Adaptation and Compatible Solute Biosynthesis of Phototrophic Bacteria as Revealed from Genome Analyses.</title>
        <authorList>
            <person name="Imhoff J.F."/>
            <person name="Rahn T."/>
            <person name="Kunzel S."/>
            <person name="Keller A."/>
            <person name="Neulinger S.C."/>
        </authorList>
    </citation>
    <scope>NUCLEOTIDE SEQUENCE [LARGE SCALE GENOMIC DNA]</scope>
    <source>
        <strain evidence="1 2">DSM 25653</strain>
    </source>
</reference>
<comment type="caution">
    <text evidence="1">The sequence shown here is derived from an EMBL/GenBank/DDBJ whole genome shotgun (WGS) entry which is preliminary data.</text>
</comment>